<dbReference type="EMBL" id="UZAU01000050">
    <property type="status" value="NOT_ANNOTATED_CDS"/>
    <property type="molecule type" value="Genomic_DNA"/>
</dbReference>
<feature type="compositionally biased region" description="Polar residues" evidence="1">
    <location>
        <begin position="72"/>
        <end position="84"/>
    </location>
</feature>
<reference evidence="2" key="2">
    <citation type="submission" date="2021-03" db="UniProtKB">
        <authorList>
            <consortium name="EnsemblPlants"/>
        </authorList>
    </citation>
    <scope>IDENTIFICATION</scope>
</reference>
<sequence length="121" mass="13151">MEPKHSGPSGPDPRHHGGPPPSSWSKWSQNILVQAVQIPNTMVDLHQVLGQNGAKTSCSKAVQDPKHHGGTPPSSWSKWSQKHTVPSGPDPKHHGGIPPNSWLKWSQKHPVPSGPDPKHHQ</sequence>
<dbReference type="AlphaFoldDB" id="A0A803NIP5"/>
<dbReference type="EnsemblPlants" id="evm.model.01.1839">
    <property type="protein sequence ID" value="cds.evm.model.01.1839"/>
    <property type="gene ID" value="evm.TU.01.1839"/>
</dbReference>
<reference evidence="2" key="1">
    <citation type="submission" date="2018-11" db="EMBL/GenBank/DDBJ databases">
        <authorList>
            <person name="Grassa J C."/>
        </authorList>
    </citation>
    <scope>NUCLEOTIDE SEQUENCE [LARGE SCALE GENOMIC DNA]</scope>
</reference>
<evidence type="ECO:0000313" key="3">
    <source>
        <dbReference type="Proteomes" id="UP000596661"/>
    </source>
</evidence>
<protein>
    <submittedName>
        <fullName evidence="2">Uncharacterized protein</fullName>
    </submittedName>
</protein>
<evidence type="ECO:0000313" key="2">
    <source>
        <dbReference type="EnsemblPlants" id="cds.evm.model.01.1839"/>
    </source>
</evidence>
<evidence type="ECO:0000256" key="1">
    <source>
        <dbReference type="SAM" id="MobiDB-lite"/>
    </source>
</evidence>
<keyword evidence="3" id="KW-1185">Reference proteome</keyword>
<accession>A0A803NIP5</accession>
<feature type="region of interest" description="Disordered" evidence="1">
    <location>
        <begin position="1"/>
        <end position="27"/>
    </location>
</feature>
<name>A0A803NIP5_CANSA</name>
<dbReference type="Gramene" id="evm.model.01.1839">
    <property type="protein sequence ID" value="cds.evm.model.01.1839"/>
    <property type="gene ID" value="evm.TU.01.1839"/>
</dbReference>
<feature type="region of interest" description="Disordered" evidence="1">
    <location>
        <begin position="53"/>
        <end position="121"/>
    </location>
</feature>
<proteinExistence type="predicted"/>
<organism evidence="2 3">
    <name type="scientific">Cannabis sativa</name>
    <name type="common">Hemp</name>
    <name type="synonym">Marijuana</name>
    <dbReference type="NCBI Taxonomy" id="3483"/>
    <lineage>
        <taxon>Eukaryota</taxon>
        <taxon>Viridiplantae</taxon>
        <taxon>Streptophyta</taxon>
        <taxon>Embryophyta</taxon>
        <taxon>Tracheophyta</taxon>
        <taxon>Spermatophyta</taxon>
        <taxon>Magnoliopsida</taxon>
        <taxon>eudicotyledons</taxon>
        <taxon>Gunneridae</taxon>
        <taxon>Pentapetalae</taxon>
        <taxon>rosids</taxon>
        <taxon>fabids</taxon>
        <taxon>Rosales</taxon>
        <taxon>Cannabaceae</taxon>
        <taxon>Cannabis</taxon>
    </lineage>
</organism>
<dbReference type="Proteomes" id="UP000596661">
    <property type="component" value="Chromosome 1"/>
</dbReference>